<dbReference type="Pfam" id="PF03851">
    <property type="entry name" value="UvdE"/>
    <property type="match status" value="1"/>
</dbReference>
<dbReference type="AlphaFoldDB" id="A0A6J4UTP8"/>
<dbReference type="PANTHER" id="PTHR31290:SF5">
    <property type="entry name" value="UV-DAMAGE ENDONUCLEASE"/>
    <property type="match status" value="1"/>
</dbReference>
<gene>
    <name evidence="7" type="ORF">AVDCRST_MAG70-1547</name>
</gene>
<dbReference type="GO" id="GO:0009411">
    <property type="term" value="P:response to UV"/>
    <property type="evidence" value="ECO:0007669"/>
    <property type="project" value="InterPro"/>
</dbReference>
<keyword evidence="2 7" id="KW-0255">Endonuclease</keyword>
<keyword evidence="1" id="KW-0540">Nuclease</keyword>
<evidence type="ECO:0000256" key="3">
    <source>
        <dbReference type="ARBA" id="ARBA00022763"/>
    </source>
</evidence>
<dbReference type="NCBIfam" id="TIGR00629">
    <property type="entry name" value="uvde"/>
    <property type="match status" value="1"/>
</dbReference>
<sequence length="343" mass="37767">MSGIGTATGAVPRPDDAARVAAVPPDADCLGFAVKVLGWDGLKANDARRWQSGPHLRVSLGYLDAILDYLAETGIRMYRMSSDIAPYATHPDLPQFHAQLDECADELAAFGARARALDIRLSLHPSQYIVLNSPVERVAAASLRDFDVQATLLDRMGMGPECRVVTHVGGVYGDRAAAADRFVTRYETLPEATRARLVLENDETSWPVADVLEIHARCGIPVVFDILHHRVNDPDGIDPAEACLRCLATWSTGQRPKIHYSSQRLADRTVIRRVAATGEKSERLAPPKAGQHDDWIDPVDFVAFRTATGDARYDVMLEAKQKDLAVLRLREAIMSSDIPRPIW</sequence>
<name>A0A6J4UTP8_9BACT</name>
<keyword evidence="3" id="KW-0227">DNA damage</keyword>
<evidence type="ECO:0000256" key="1">
    <source>
        <dbReference type="ARBA" id="ARBA00022722"/>
    </source>
</evidence>
<dbReference type="EMBL" id="CADCWH010000245">
    <property type="protein sequence ID" value="CAA9559526.1"/>
    <property type="molecule type" value="Genomic_DNA"/>
</dbReference>
<reference evidence="7" key="1">
    <citation type="submission" date="2020-02" db="EMBL/GenBank/DDBJ databases">
        <authorList>
            <person name="Meier V. D."/>
        </authorList>
    </citation>
    <scope>NUCLEOTIDE SEQUENCE</scope>
    <source>
        <strain evidence="7">AVDCRST_MAG70</strain>
    </source>
</reference>
<dbReference type="GO" id="GO:0006289">
    <property type="term" value="P:nucleotide-excision repair"/>
    <property type="evidence" value="ECO:0007669"/>
    <property type="project" value="InterPro"/>
</dbReference>
<keyword evidence="4" id="KW-0228">DNA excision</keyword>
<dbReference type="SUPFAM" id="SSF51658">
    <property type="entry name" value="Xylose isomerase-like"/>
    <property type="match status" value="1"/>
</dbReference>
<dbReference type="InterPro" id="IPR004601">
    <property type="entry name" value="UvdE"/>
</dbReference>
<dbReference type="Gene3D" id="3.20.20.150">
    <property type="entry name" value="Divalent-metal-dependent TIM barrel enzymes"/>
    <property type="match status" value="1"/>
</dbReference>
<dbReference type="InterPro" id="IPR036237">
    <property type="entry name" value="Xyl_isomerase-like_sf"/>
</dbReference>
<keyword evidence="5" id="KW-0378">Hydrolase</keyword>
<accession>A0A6J4UTP8</accession>
<evidence type="ECO:0000256" key="4">
    <source>
        <dbReference type="ARBA" id="ARBA00022769"/>
    </source>
</evidence>
<evidence type="ECO:0000256" key="2">
    <source>
        <dbReference type="ARBA" id="ARBA00022759"/>
    </source>
</evidence>
<evidence type="ECO:0000313" key="7">
    <source>
        <dbReference type="EMBL" id="CAA9559526.1"/>
    </source>
</evidence>
<organism evidence="7">
    <name type="scientific">uncultured Thermomicrobiales bacterium</name>
    <dbReference type="NCBI Taxonomy" id="1645740"/>
    <lineage>
        <taxon>Bacteria</taxon>
        <taxon>Pseudomonadati</taxon>
        <taxon>Thermomicrobiota</taxon>
        <taxon>Thermomicrobia</taxon>
        <taxon>Thermomicrobiales</taxon>
        <taxon>environmental samples</taxon>
    </lineage>
</organism>
<keyword evidence="6" id="KW-0234">DNA repair</keyword>
<dbReference type="GO" id="GO:0004519">
    <property type="term" value="F:endonuclease activity"/>
    <property type="evidence" value="ECO:0007669"/>
    <property type="project" value="UniProtKB-KW"/>
</dbReference>
<evidence type="ECO:0000256" key="5">
    <source>
        <dbReference type="ARBA" id="ARBA00022801"/>
    </source>
</evidence>
<proteinExistence type="predicted"/>
<evidence type="ECO:0000256" key="6">
    <source>
        <dbReference type="ARBA" id="ARBA00023204"/>
    </source>
</evidence>
<dbReference type="GO" id="GO:0016787">
    <property type="term" value="F:hydrolase activity"/>
    <property type="evidence" value="ECO:0007669"/>
    <property type="project" value="UniProtKB-KW"/>
</dbReference>
<dbReference type="PANTHER" id="PTHR31290">
    <property type="entry name" value="UV-DAMAGE ENDONUCLEASE"/>
    <property type="match status" value="1"/>
</dbReference>
<protein>
    <submittedName>
        <fullName evidence="7">UV damage repair endonuclease</fullName>
    </submittedName>
</protein>